<keyword evidence="1" id="KW-0812">Transmembrane</keyword>
<evidence type="ECO:0000256" key="1">
    <source>
        <dbReference type="SAM" id="Phobius"/>
    </source>
</evidence>
<name>A0ABY6B8B2_9GAMM</name>
<dbReference type="InterPro" id="IPR011499">
    <property type="entry name" value="Lipid_A_biosynth_N"/>
</dbReference>
<dbReference type="EMBL" id="CP104694">
    <property type="protein sequence ID" value="UXI66323.1"/>
    <property type="molecule type" value="Genomic_DNA"/>
</dbReference>
<protein>
    <submittedName>
        <fullName evidence="3">Lipid-A-disaccharide synthase N-terminal domain-containing protein</fullName>
    </submittedName>
</protein>
<feature type="transmembrane region" description="Helical" evidence="1">
    <location>
        <begin position="24"/>
        <end position="43"/>
    </location>
</feature>
<dbReference type="Proteomes" id="UP001064632">
    <property type="component" value="Chromosome"/>
</dbReference>
<proteinExistence type="predicted"/>
<reference evidence="3" key="1">
    <citation type="submission" date="2022-09" db="EMBL/GenBank/DDBJ databases">
        <title>Tahibacter sp. nov., isolated from a fresh water.</title>
        <authorList>
            <person name="Baek J.H."/>
            <person name="Lee J.K."/>
            <person name="Kim J.M."/>
            <person name="Jeon C.O."/>
        </authorList>
    </citation>
    <scope>NUCLEOTIDE SEQUENCE</scope>
    <source>
        <strain evidence="3">W38</strain>
    </source>
</reference>
<evidence type="ECO:0000313" key="3">
    <source>
        <dbReference type="EMBL" id="UXI66323.1"/>
    </source>
</evidence>
<keyword evidence="4" id="KW-1185">Reference proteome</keyword>
<feature type="domain" description="Lipid A biosynthesis N-terminal" evidence="2">
    <location>
        <begin position="30"/>
        <end position="52"/>
    </location>
</feature>
<dbReference type="Pfam" id="PF07578">
    <property type="entry name" value="LAB_N"/>
    <property type="match status" value="1"/>
</dbReference>
<organism evidence="3 4">
    <name type="scientific">Tahibacter amnicola</name>
    <dbReference type="NCBI Taxonomy" id="2976241"/>
    <lineage>
        <taxon>Bacteria</taxon>
        <taxon>Pseudomonadati</taxon>
        <taxon>Pseudomonadota</taxon>
        <taxon>Gammaproteobacteria</taxon>
        <taxon>Lysobacterales</taxon>
        <taxon>Rhodanobacteraceae</taxon>
        <taxon>Tahibacter</taxon>
    </lineage>
</organism>
<sequence length="62" mass="7218">MAEPTGFLEPLLGPYVPWVYVDSLYWTAFGIFGNVLFSMRFLIQWLYSEKKSAWSYLRSSGT</sequence>
<evidence type="ECO:0000313" key="4">
    <source>
        <dbReference type="Proteomes" id="UP001064632"/>
    </source>
</evidence>
<keyword evidence="1" id="KW-0472">Membrane</keyword>
<accession>A0ABY6B8B2</accession>
<gene>
    <name evidence="3" type="ORF">N4264_16380</name>
</gene>
<evidence type="ECO:0000259" key="2">
    <source>
        <dbReference type="Pfam" id="PF07578"/>
    </source>
</evidence>
<keyword evidence="1" id="KW-1133">Transmembrane helix</keyword>